<dbReference type="Gene3D" id="3.40.30.10">
    <property type="entry name" value="Glutaredoxin"/>
    <property type="match status" value="1"/>
</dbReference>
<dbReference type="InterPro" id="IPR036249">
    <property type="entry name" value="Thioredoxin-like_sf"/>
</dbReference>
<keyword evidence="3" id="KW-0472">Membrane</keyword>
<accession>A0ABS1FPM5</accession>
<comment type="similarity">
    <text evidence="1">Belongs to the SCO1/2 family.</text>
</comment>
<protein>
    <submittedName>
        <fullName evidence="5">SCO family protein</fullName>
    </submittedName>
</protein>
<evidence type="ECO:0000259" key="4">
    <source>
        <dbReference type="PROSITE" id="PS51352"/>
    </source>
</evidence>
<evidence type="ECO:0000256" key="2">
    <source>
        <dbReference type="ARBA" id="ARBA00023008"/>
    </source>
</evidence>
<dbReference type="PROSITE" id="PS51352">
    <property type="entry name" value="THIOREDOXIN_2"/>
    <property type="match status" value="1"/>
</dbReference>
<dbReference type="Pfam" id="PF02630">
    <property type="entry name" value="SCO1-SenC"/>
    <property type="match status" value="1"/>
</dbReference>
<name>A0ABS1FPM5_9FLAO</name>
<dbReference type="PANTHER" id="PTHR12151:SF25">
    <property type="entry name" value="LINALOOL DEHYDRATASE_ISOMERASE DOMAIN-CONTAINING PROTEIN"/>
    <property type="match status" value="1"/>
</dbReference>
<reference evidence="6" key="1">
    <citation type="submission" date="2021-01" db="EMBL/GenBank/DDBJ databases">
        <title>Genome public.</title>
        <authorList>
            <person name="Liu C."/>
            <person name="Sun Q."/>
        </authorList>
    </citation>
    <scope>NUCLEOTIDE SEQUENCE [LARGE SCALE GENOMIC DNA]</scope>
    <source>
        <strain evidence="6">YIM B02567</strain>
    </source>
</reference>
<dbReference type="SUPFAM" id="SSF52833">
    <property type="entry name" value="Thioredoxin-like"/>
    <property type="match status" value="1"/>
</dbReference>
<sequence>MVSVVLPVKTSSIKILQNMSKTKKTTKSAKSKIVIPIAVIALIFLGVGFGMSYFKNNFYTVMKVPDFELTDQNNKKITNKDMLGKVYLVEFFFSKCPTICPIMNSNMKVIDQEINNPEFGIISISIDPVNDTPETLKQHAKRIGVQSPNWHFLTGDRTYIGNLADQFNIYVGDKEDEGESLNHSGMIALVDQEGNIRCRYNKDNMPILYYSGLNYKDPEGKETDLTGKYHPDREKLIEDIKKLLK</sequence>
<proteinExistence type="inferred from homology"/>
<organism evidence="5 6">
    <name type="scientific">Chryseobacterium paridis</name>
    <dbReference type="NCBI Taxonomy" id="2800328"/>
    <lineage>
        <taxon>Bacteria</taxon>
        <taxon>Pseudomonadati</taxon>
        <taxon>Bacteroidota</taxon>
        <taxon>Flavobacteriia</taxon>
        <taxon>Flavobacteriales</taxon>
        <taxon>Weeksellaceae</taxon>
        <taxon>Chryseobacterium group</taxon>
        <taxon>Chryseobacterium</taxon>
    </lineage>
</organism>
<dbReference type="CDD" id="cd02968">
    <property type="entry name" value="SCO"/>
    <property type="match status" value="1"/>
</dbReference>
<keyword evidence="3" id="KW-1133">Transmembrane helix</keyword>
<gene>
    <name evidence="5" type="ORF">JHL15_01285</name>
</gene>
<feature type="domain" description="Thioredoxin" evidence="4">
    <location>
        <begin position="58"/>
        <end position="195"/>
    </location>
</feature>
<keyword evidence="6" id="KW-1185">Reference proteome</keyword>
<evidence type="ECO:0000256" key="1">
    <source>
        <dbReference type="ARBA" id="ARBA00010996"/>
    </source>
</evidence>
<dbReference type="PANTHER" id="PTHR12151">
    <property type="entry name" value="ELECTRON TRANSPORT PROTIN SCO1/SENC FAMILY MEMBER"/>
    <property type="match status" value="1"/>
</dbReference>
<keyword evidence="2" id="KW-0186">Copper</keyword>
<dbReference type="EMBL" id="JAENHK010000001">
    <property type="protein sequence ID" value="MBK1894381.1"/>
    <property type="molecule type" value="Genomic_DNA"/>
</dbReference>
<feature type="transmembrane region" description="Helical" evidence="3">
    <location>
        <begin position="33"/>
        <end position="54"/>
    </location>
</feature>
<dbReference type="InterPro" id="IPR013766">
    <property type="entry name" value="Thioredoxin_domain"/>
</dbReference>
<evidence type="ECO:0000313" key="5">
    <source>
        <dbReference type="EMBL" id="MBK1894381.1"/>
    </source>
</evidence>
<keyword evidence="3" id="KW-0812">Transmembrane</keyword>
<dbReference type="InterPro" id="IPR003782">
    <property type="entry name" value="SCO1/SenC"/>
</dbReference>
<evidence type="ECO:0000256" key="3">
    <source>
        <dbReference type="SAM" id="Phobius"/>
    </source>
</evidence>
<dbReference type="Proteomes" id="UP000628669">
    <property type="component" value="Unassembled WGS sequence"/>
</dbReference>
<comment type="caution">
    <text evidence="5">The sequence shown here is derived from an EMBL/GenBank/DDBJ whole genome shotgun (WGS) entry which is preliminary data.</text>
</comment>
<evidence type="ECO:0000313" key="6">
    <source>
        <dbReference type="Proteomes" id="UP000628669"/>
    </source>
</evidence>